<dbReference type="Proteomes" id="UP000321749">
    <property type="component" value="Unassembled WGS sequence"/>
</dbReference>
<dbReference type="EMBL" id="BJUU01000003">
    <property type="protein sequence ID" value="GEK79499.1"/>
    <property type="molecule type" value="Genomic_DNA"/>
</dbReference>
<feature type="transmembrane region" description="Helical" evidence="1">
    <location>
        <begin position="489"/>
        <end position="518"/>
    </location>
</feature>
<dbReference type="Pfam" id="PF13367">
    <property type="entry name" value="PrsW-protease"/>
    <property type="match status" value="1"/>
</dbReference>
<evidence type="ECO:0008006" key="4">
    <source>
        <dbReference type="Google" id="ProtNLM"/>
    </source>
</evidence>
<keyword evidence="1" id="KW-1133">Transmembrane helix</keyword>
<reference evidence="2 3" key="1">
    <citation type="submission" date="2019-07" db="EMBL/GenBank/DDBJ databases">
        <title>Whole genome shotgun sequence of Agrococcus baldri NBRC 103055.</title>
        <authorList>
            <person name="Hosoyama A."/>
            <person name="Uohara A."/>
            <person name="Ohji S."/>
            <person name="Ichikawa N."/>
        </authorList>
    </citation>
    <scope>NUCLEOTIDE SEQUENCE [LARGE SCALE GENOMIC DNA]</scope>
    <source>
        <strain evidence="2 3">NBRC 103055</strain>
    </source>
</reference>
<name>A0AA87URE5_9MICO</name>
<protein>
    <recommendedName>
        <fullName evidence="4">Protease PrsW</fullName>
    </recommendedName>
</protein>
<feature type="transmembrane region" description="Helical" evidence="1">
    <location>
        <begin position="56"/>
        <end position="75"/>
    </location>
</feature>
<keyword evidence="1" id="KW-0472">Membrane</keyword>
<gene>
    <name evidence="2" type="ORF">ABA31_08500</name>
</gene>
<sequence length="634" mass="67726">MRSAHAQSASLDSLLMQGAPTAQEPRQASADPVDRWQYGVLAWRSRHPQLSRAIEIVRLGGLALALVSLGIAAVLEQPVRVAVVQALLFAFPVAVMLLLTRTRGIGVRFALTWLAVSAMFAPVVALLAWAASAVAGVGITDDGASVAIAAVVEEAGKLVPFAVWAIIATNRVRRWTTTDFLVVGWLSGTGFSLVEESLRLTVLHTATGLSMLETLFGDADPRFTLNPLGLSYGDDPSPVHPVWTALVLGMLGLALALRRRYPVLRWLTWALPLGALLTSMMDHGLGNAGLDAWTLLTGDAHPLGKALAVPWLLTAQGVLLSVAVAVLWLVAALLDADRRARAGMVEARTLERMARIAQGPPLRRLLAAAAGLGLQIVDDARSWALGVARAIRTGGRLGMLLLPVAHGANADARSRAAALPALDRAAMRRLRVRIAIWLVAGLLLALVLATLLASSIGVGFAGPLMDFWLLNLLENISEWWNGLDPRMQILLMAGAFGILAFAGLSAIASLTVLSWVTFGLSYGGPLARVIDDPSRMQDYLANTSKRQILADLVQLVLSSPVAFRAGTLSRLLSSRFDDLSIREADEIITAIVDTTRLTAAGPVAEGFVRTLEDLRRALRDPRPMWPNPGWAPGT</sequence>
<feature type="transmembrane region" description="Helical" evidence="1">
    <location>
        <begin position="311"/>
        <end position="334"/>
    </location>
</feature>
<feature type="transmembrane region" description="Helical" evidence="1">
    <location>
        <begin position="240"/>
        <end position="257"/>
    </location>
</feature>
<keyword evidence="1" id="KW-0812">Transmembrane</keyword>
<dbReference type="GO" id="GO:0008233">
    <property type="term" value="F:peptidase activity"/>
    <property type="evidence" value="ECO:0007669"/>
    <property type="project" value="InterPro"/>
</dbReference>
<comment type="caution">
    <text evidence="2">The sequence shown here is derived from an EMBL/GenBank/DDBJ whole genome shotgun (WGS) entry which is preliminary data.</text>
</comment>
<evidence type="ECO:0000313" key="3">
    <source>
        <dbReference type="Proteomes" id="UP000321749"/>
    </source>
</evidence>
<dbReference type="InterPro" id="IPR026898">
    <property type="entry name" value="PrsW"/>
</dbReference>
<accession>A0AA87URE5</accession>
<proteinExistence type="predicted"/>
<feature type="transmembrane region" description="Helical" evidence="1">
    <location>
        <begin position="434"/>
        <end position="461"/>
    </location>
</feature>
<feature type="transmembrane region" description="Helical" evidence="1">
    <location>
        <begin position="81"/>
        <end position="99"/>
    </location>
</feature>
<organism evidence="2 3">
    <name type="scientific">Agrococcus baldri</name>
    <dbReference type="NCBI Taxonomy" id="153730"/>
    <lineage>
        <taxon>Bacteria</taxon>
        <taxon>Bacillati</taxon>
        <taxon>Actinomycetota</taxon>
        <taxon>Actinomycetes</taxon>
        <taxon>Micrococcales</taxon>
        <taxon>Microbacteriaceae</taxon>
        <taxon>Agrococcus</taxon>
    </lineage>
</organism>
<evidence type="ECO:0000313" key="2">
    <source>
        <dbReference type="EMBL" id="GEK79499.1"/>
    </source>
</evidence>
<dbReference type="AlphaFoldDB" id="A0AA87URE5"/>
<keyword evidence="3" id="KW-1185">Reference proteome</keyword>
<feature type="transmembrane region" description="Helical" evidence="1">
    <location>
        <begin position="264"/>
        <end position="281"/>
    </location>
</feature>
<feature type="transmembrane region" description="Helical" evidence="1">
    <location>
        <begin position="111"/>
        <end position="131"/>
    </location>
</feature>
<evidence type="ECO:0000256" key="1">
    <source>
        <dbReference type="SAM" id="Phobius"/>
    </source>
</evidence>